<name>R0IDB1_EXST2</name>
<protein>
    <submittedName>
        <fullName evidence="1">Uncharacterized protein</fullName>
    </submittedName>
</protein>
<evidence type="ECO:0000313" key="2">
    <source>
        <dbReference type="Proteomes" id="UP000016935"/>
    </source>
</evidence>
<dbReference type="AlphaFoldDB" id="R0IDB1"/>
<dbReference type="Proteomes" id="UP000016935">
    <property type="component" value="Unassembled WGS sequence"/>
</dbReference>
<dbReference type="RefSeq" id="XP_008028936.1">
    <property type="nucleotide sequence ID" value="XM_008030745.1"/>
</dbReference>
<sequence>MQSDVCLPCLPAASCGSARIACRGRGTAPPCLASQGLATAIKTSPGAWRKLIPACCEGFSTAAKLSAA</sequence>
<reference evidence="1 2" key="1">
    <citation type="journal article" date="2012" name="PLoS Pathog.">
        <title>Diverse lifestyles and strategies of plant pathogenesis encoded in the genomes of eighteen Dothideomycetes fungi.</title>
        <authorList>
            <person name="Ohm R.A."/>
            <person name="Feau N."/>
            <person name="Henrissat B."/>
            <person name="Schoch C.L."/>
            <person name="Horwitz B.A."/>
            <person name="Barry K.W."/>
            <person name="Condon B.J."/>
            <person name="Copeland A.C."/>
            <person name="Dhillon B."/>
            <person name="Glaser F."/>
            <person name="Hesse C.N."/>
            <person name="Kosti I."/>
            <person name="LaButti K."/>
            <person name="Lindquist E.A."/>
            <person name="Lucas S."/>
            <person name="Salamov A.A."/>
            <person name="Bradshaw R.E."/>
            <person name="Ciuffetti L."/>
            <person name="Hamelin R.C."/>
            <person name="Kema G.H.J."/>
            <person name="Lawrence C."/>
            <person name="Scott J.A."/>
            <person name="Spatafora J.W."/>
            <person name="Turgeon B.G."/>
            <person name="de Wit P.J.G.M."/>
            <person name="Zhong S."/>
            <person name="Goodwin S.B."/>
            <person name="Grigoriev I.V."/>
        </authorList>
    </citation>
    <scope>NUCLEOTIDE SEQUENCE [LARGE SCALE GENOMIC DNA]</scope>
    <source>
        <strain evidence="2">28A</strain>
    </source>
</reference>
<proteinExistence type="predicted"/>
<keyword evidence="2" id="KW-1185">Reference proteome</keyword>
<evidence type="ECO:0000313" key="1">
    <source>
        <dbReference type="EMBL" id="EOA83121.1"/>
    </source>
</evidence>
<organism evidence="1 2">
    <name type="scientific">Exserohilum turcicum (strain 28A)</name>
    <name type="common">Northern leaf blight fungus</name>
    <name type="synonym">Setosphaeria turcica</name>
    <dbReference type="NCBI Taxonomy" id="671987"/>
    <lineage>
        <taxon>Eukaryota</taxon>
        <taxon>Fungi</taxon>
        <taxon>Dikarya</taxon>
        <taxon>Ascomycota</taxon>
        <taxon>Pezizomycotina</taxon>
        <taxon>Dothideomycetes</taxon>
        <taxon>Pleosporomycetidae</taxon>
        <taxon>Pleosporales</taxon>
        <taxon>Pleosporineae</taxon>
        <taxon>Pleosporaceae</taxon>
        <taxon>Exserohilum</taxon>
    </lineage>
</organism>
<reference evidence="1 2" key="2">
    <citation type="journal article" date="2013" name="PLoS Genet.">
        <title>Comparative genome structure, secondary metabolite, and effector coding capacity across Cochliobolus pathogens.</title>
        <authorList>
            <person name="Condon B.J."/>
            <person name="Leng Y."/>
            <person name="Wu D."/>
            <person name="Bushley K.E."/>
            <person name="Ohm R.A."/>
            <person name="Otillar R."/>
            <person name="Martin J."/>
            <person name="Schackwitz W."/>
            <person name="Grimwood J."/>
            <person name="MohdZainudin N."/>
            <person name="Xue C."/>
            <person name="Wang R."/>
            <person name="Manning V.A."/>
            <person name="Dhillon B."/>
            <person name="Tu Z.J."/>
            <person name="Steffenson B.J."/>
            <person name="Salamov A."/>
            <person name="Sun H."/>
            <person name="Lowry S."/>
            <person name="LaButti K."/>
            <person name="Han J."/>
            <person name="Copeland A."/>
            <person name="Lindquist E."/>
            <person name="Barry K."/>
            <person name="Schmutz J."/>
            <person name="Baker S.E."/>
            <person name="Ciuffetti L.M."/>
            <person name="Grigoriev I.V."/>
            <person name="Zhong S."/>
            <person name="Turgeon B.G."/>
        </authorList>
    </citation>
    <scope>NUCLEOTIDE SEQUENCE [LARGE SCALE GENOMIC DNA]</scope>
    <source>
        <strain evidence="2">28A</strain>
    </source>
</reference>
<dbReference type="HOGENOM" id="CLU_2795575_0_0_1"/>
<accession>R0IDB1</accession>
<gene>
    <name evidence="1" type="ORF">SETTUDRAFT_164585</name>
</gene>
<dbReference type="GeneID" id="19399181"/>
<dbReference type="EMBL" id="KB908833">
    <property type="protein sequence ID" value="EOA83121.1"/>
    <property type="molecule type" value="Genomic_DNA"/>
</dbReference>